<dbReference type="GO" id="GO:0005525">
    <property type="term" value="F:GTP binding"/>
    <property type="evidence" value="ECO:0007669"/>
    <property type="project" value="UniProtKB-UniRule"/>
</dbReference>
<dbReference type="AlphaFoldDB" id="A0A8A7KBV2"/>
<dbReference type="InterPro" id="IPR053931">
    <property type="entry name" value="RapZ_C"/>
</dbReference>
<dbReference type="GO" id="GO:0005524">
    <property type="term" value="F:ATP binding"/>
    <property type="evidence" value="ECO:0007669"/>
    <property type="project" value="UniProtKB-UniRule"/>
</dbReference>
<evidence type="ECO:0000259" key="5">
    <source>
        <dbReference type="Pfam" id="PF03668"/>
    </source>
</evidence>
<protein>
    <submittedName>
        <fullName evidence="7">RNase adapter RapZ</fullName>
    </submittedName>
</protein>
<dbReference type="PIRSF" id="PIRSF005052">
    <property type="entry name" value="P-loopkin"/>
    <property type="match status" value="1"/>
</dbReference>
<keyword evidence="8" id="KW-1185">Reference proteome</keyword>
<proteinExistence type="inferred from homology"/>
<keyword evidence="2 4" id="KW-0067">ATP-binding</keyword>
<gene>
    <name evidence="7" type="primary">rapZ</name>
    <name evidence="7" type="ORF">GM661_03170</name>
</gene>
<evidence type="ECO:0000313" key="8">
    <source>
        <dbReference type="Proteomes" id="UP000665020"/>
    </source>
</evidence>
<evidence type="ECO:0000256" key="2">
    <source>
        <dbReference type="ARBA" id="ARBA00022840"/>
    </source>
</evidence>
<feature type="domain" description="RapZ-like N-terminal" evidence="5">
    <location>
        <begin position="1"/>
        <end position="149"/>
    </location>
</feature>
<evidence type="ECO:0000256" key="1">
    <source>
        <dbReference type="ARBA" id="ARBA00022741"/>
    </source>
</evidence>
<dbReference type="Proteomes" id="UP000665020">
    <property type="component" value="Chromosome"/>
</dbReference>
<feature type="binding site" evidence="4">
    <location>
        <begin position="57"/>
        <end position="60"/>
    </location>
    <ligand>
        <name>GTP</name>
        <dbReference type="ChEBI" id="CHEBI:37565"/>
    </ligand>
</feature>
<sequence length="283" mass="32933">MEFLIITGMSGAGKSVALDFFEDMGYFCIDNLPPAFINKFAELCLHSELKKIAVVIDIRGREFFNALFDELAVMEEKGVNFEILYLEASDDSLIRRYKETRRKHPLDAEGRVLDAIHKERQILEELRGKANKIIDTSQKTKKEFNEELKLLYSFHRIDNETMSVSIISFGYKYGIPLDADMVFDVRFLPNPHYVNSLREHTGEEDIVQDYILKWPLTEKFYKKFFDFVEFLLPEYKKEGKSHLMIAIGCTGGKHRSVTTAIKLKDKLLKKGYRVIVEHKDVNK</sequence>
<dbReference type="InterPro" id="IPR005337">
    <property type="entry name" value="RapZ-like"/>
</dbReference>
<dbReference type="KEGG" id="ifn:GM661_03170"/>
<dbReference type="PANTHER" id="PTHR30448:SF0">
    <property type="entry name" value="RNASE ADAPTER PROTEIN RAPZ"/>
    <property type="match status" value="1"/>
</dbReference>
<dbReference type="SUPFAM" id="SSF52540">
    <property type="entry name" value="P-loop containing nucleoside triphosphate hydrolases"/>
    <property type="match status" value="1"/>
</dbReference>
<dbReference type="HAMAP" id="MF_00636">
    <property type="entry name" value="RapZ_like"/>
    <property type="match status" value="1"/>
</dbReference>
<organism evidence="7 8">
    <name type="scientific">Iocasia fonsfrigidae</name>
    <dbReference type="NCBI Taxonomy" id="2682810"/>
    <lineage>
        <taxon>Bacteria</taxon>
        <taxon>Bacillati</taxon>
        <taxon>Bacillota</taxon>
        <taxon>Clostridia</taxon>
        <taxon>Halanaerobiales</taxon>
        <taxon>Halanaerobiaceae</taxon>
        <taxon>Iocasia</taxon>
    </lineage>
</organism>
<name>A0A8A7KBV2_9FIRM</name>
<dbReference type="EMBL" id="CP046640">
    <property type="protein sequence ID" value="QTL97048.1"/>
    <property type="molecule type" value="Genomic_DNA"/>
</dbReference>
<dbReference type="InterPro" id="IPR053930">
    <property type="entry name" value="RapZ-like_N"/>
</dbReference>
<dbReference type="Pfam" id="PF22740">
    <property type="entry name" value="PapZ_C"/>
    <property type="match status" value="1"/>
</dbReference>
<evidence type="ECO:0000313" key="7">
    <source>
        <dbReference type="EMBL" id="QTL97048.1"/>
    </source>
</evidence>
<evidence type="ECO:0000259" key="6">
    <source>
        <dbReference type="Pfam" id="PF22740"/>
    </source>
</evidence>
<dbReference type="Pfam" id="PF03668">
    <property type="entry name" value="RapZ-like_N"/>
    <property type="match status" value="1"/>
</dbReference>
<dbReference type="RefSeq" id="WP_125988141.1">
    <property type="nucleotide sequence ID" value="NZ_CP046640.1"/>
</dbReference>
<accession>A0A8A7KBV2</accession>
<evidence type="ECO:0000256" key="3">
    <source>
        <dbReference type="ARBA" id="ARBA00023134"/>
    </source>
</evidence>
<reference evidence="7" key="1">
    <citation type="submission" date="2019-12" db="EMBL/GenBank/DDBJ databases">
        <authorList>
            <person name="zhang j."/>
            <person name="sun C.M."/>
        </authorList>
    </citation>
    <scope>NUCLEOTIDE SEQUENCE</scope>
    <source>
        <strain evidence="7">NS-1</strain>
    </source>
</reference>
<feature type="binding site" evidence="4">
    <location>
        <begin position="8"/>
        <end position="15"/>
    </location>
    <ligand>
        <name>ATP</name>
        <dbReference type="ChEBI" id="CHEBI:30616"/>
    </ligand>
</feature>
<keyword evidence="3 4" id="KW-0342">GTP-binding</keyword>
<dbReference type="PANTHER" id="PTHR30448">
    <property type="entry name" value="RNASE ADAPTER PROTEIN RAPZ"/>
    <property type="match status" value="1"/>
</dbReference>
<dbReference type="Gene3D" id="3.40.50.300">
    <property type="entry name" value="P-loop containing nucleotide triphosphate hydrolases"/>
    <property type="match status" value="1"/>
</dbReference>
<evidence type="ECO:0000256" key="4">
    <source>
        <dbReference type="HAMAP-Rule" id="MF_00636"/>
    </source>
</evidence>
<dbReference type="NCBIfam" id="NF003828">
    <property type="entry name" value="PRK05416.1"/>
    <property type="match status" value="1"/>
</dbReference>
<feature type="domain" description="RapZ C-terminal" evidence="6">
    <location>
        <begin position="162"/>
        <end position="281"/>
    </location>
</feature>
<keyword evidence="1 4" id="KW-0547">Nucleotide-binding</keyword>
<dbReference type="InterPro" id="IPR027417">
    <property type="entry name" value="P-loop_NTPase"/>
</dbReference>